<accession>K3XJ65</accession>
<dbReference type="AlphaFoldDB" id="K3XJ65"/>
<reference evidence="3" key="1">
    <citation type="journal article" date="2012" name="Nat. Biotechnol.">
        <title>Reference genome sequence of the model plant Setaria.</title>
        <authorList>
            <person name="Bennetzen J.L."/>
            <person name="Schmutz J."/>
            <person name="Wang H."/>
            <person name="Percifield R."/>
            <person name="Hawkins J."/>
            <person name="Pontaroli A.C."/>
            <person name="Estep M."/>
            <person name="Feng L."/>
            <person name="Vaughn J.N."/>
            <person name="Grimwood J."/>
            <person name="Jenkins J."/>
            <person name="Barry K."/>
            <person name="Lindquist E."/>
            <person name="Hellsten U."/>
            <person name="Deshpande S."/>
            <person name="Wang X."/>
            <person name="Wu X."/>
            <person name="Mitros T."/>
            <person name="Triplett J."/>
            <person name="Yang X."/>
            <person name="Ye C.Y."/>
            <person name="Mauro-Herrera M."/>
            <person name="Wang L."/>
            <person name="Li P."/>
            <person name="Sharma M."/>
            <person name="Sharma R."/>
            <person name="Ronald P.C."/>
            <person name="Panaud O."/>
            <person name="Kellogg E.A."/>
            <person name="Brutnell T.P."/>
            <person name="Doust A.N."/>
            <person name="Tuskan G.A."/>
            <person name="Rokhsar D."/>
            <person name="Devos K.M."/>
        </authorList>
    </citation>
    <scope>NUCLEOTIDE SEQUENCE [LARGE SCALE GENOMIC DNA]</scope>
    <source>
        <strain evidence="3">cv. Yugu1</strain>
    </source>
</reference>
<keyword evidence="3" id="KW-1185">Reference proteome</keyword>
<dbReference type="PANTHER" id="PTHR36719">
    <property type="entry name" value="OS01G0676200 PROTEIN"/>
    <property type="match status" value="1"/>
</dbReference>
<protein>
    <submittedName>
        <fullName evidence="2">Uncharacterized protein</fullName>
    </submittedName>
</protein>
<organism evidence="2 3">
    <name type="scientific">Setaria italica</name>
    <name type="common">Foxtail millet</name>
    <name type="synonym">Panicum italicum</name>
    <dbReference type="NCBI Taxonomy" id="4555"/>
    <lineage>
        <taxon>Eukaryota</taxon>
        <taxon>Viridiplantae</taxon>
        <taxon>Streptophyta</taxon>
        <taxon>Embryophyta</taxon>
        <taxon>Tracheophyta</taxon>
        <taxon>Spermatophyta</taxon>
        <taxon>Magnoliopsida</taxon>
        <taxon>Liliopsida</taxon>
        <taxon>Poales</taxon>
        <taxon>Poaceae</taxon>
        <taxon>PACMAD clade</taxon>
        <taxon>Panicoideae</taxon>
        <taxon>Panicodae</taxon>
        <taxon>Paniceae</taxon>
        <taxon>Cenchrinae</taxon>
        <taxon>Setaria</taxon>
    </lineage>
</organism>
<dbReference type="InterPro" id="IPR053351">
    <property type="entry name" value="Chloroplast_NDH_Assembly"/>
</dbReference>
<dbReference type="HOGENOM" id="CLU_064404_1_0_1"/>
<proteinExistence type="predicted"/>
<dbReference type="FunCoup" id="K3XJ65">
    <property type="interactions" value="1508"/>
</dbReference>
<dbReference type="EMBL" id="AGNK02003245">
    <property type="status" value="NOT_ANNOTATED_CDS"/>
    <property type="molecule type" value="Genomic_DNA"/>
</dbReference>
<evidence type="ECO:0000256" key="1">
    <source>
        <dbReference type="SAM" id="MobiDB-lite"/>
    </source>
</evidence>
<dbReference type="eggNOG" id="ENOG502RXNJ">
    <property type="taxonomic scope" value="Eukaryota"/>
</dbReference>
<feature type="compositionally biased region" description="Low complexity" evidence="1">
    <location>
        <begin position="212"/>
        <end position="227"/>
    </location>
</feature>
<evidence type="ECO:0000313" key="2">
    <source>
        <dbReference type="EnsemblPlants" id="KQL06394"/>
    </source>
</evidence>
<feature type="compositionally biased region" description="Low complexity" evidence="1">
    <location>
        <begin position="48"/>
        <end position="69"/>
    </location>
</feature>
<dbReference type="STRING" id="4555.K3XJ65"/>
<dbReference type="OMA" id="NANPHRI"/>
<feature type="region of interest" description="Disordered" evidence="1">
    <location>
        <begin position="158"/>
        <end position="248"/>
    </location>
</feature>
<dbReference type="PANTHER" id="PTHR36719:SF1">
    <property type="entry name" value="PROTEIN CHLORORESPIRATORY REDUCTION 41, CHLOROPLASTIC"/>
    <property type="match status" value="1"/>
</dbReference>
<name>K3XJ65_SETIT</name>
<feature type="region of interest" description="Disordered" evidence="1">
    <location>
        <begin position="43"/>
        <end position="69"/>
    </location>
</feature>
<feature type="compositionally biased region" description="Polar residues" evidence="1">
    <location>
        <begin position="166"/>
        <end position="186"/>
    </location>
</feature>
<dbReference type="InParanoid" id="K3XJ65"/>
<evidence type="ECO:0000313" key="3">
    <source>
        <dbReference type="Proteomes" id="UP000004995"/>
    </source>
</evidence>
<dbReference type="EnsemblPlants" id="KQL06394">
    <property type="protein sequence ID" value="KQL06394"/>
    <property type="gene ID" value="SETIT_001938mg"/>
</dbReference>
<dbReference type="Gramene" id="KQL06394">
    <property type="protein sequence ID" value="KQL06394"/>
    <property type="gene ID" value="SETIT_001938mg"/>
</dbReference>
<dbReference type="Proteomes" id="UP000004995">
    <property type="component" value="Unassembled WGS sequence"/>
</dbReference>
<reference evidence="2" key="2">
    <citation type="submission" date="2018-08" db="UniProtKB">
        <authorList>
            <consortium name="EnsemblPlants"/>
        </authorList>
    </citation>
    <scope>IDENTIFICATION</scope>
    <source>
        <strain evidence="2">Yugu1</strain>
    </source>
</reference>
<sequence length="367" mass="39666">MSQPLRLHRCRCNQAVALAWLGSAAAIALFLCCTARKPLLPRRPRRPSPSSLGQAPARRGGGIRPSPRRVQGYLKKGLSSRRPIAECHAAFNGSRLISKPICRVKISQPSASVVRALIASSAMAASFLRPLLPPNPFLSARRPHLLAAPATITTATVRCTAAPKPATSTPKSIQEEASSNREQQLPQADPNGAATPDEASANPNSIPDDETPPSATATTSFAVARRVPSAISPDRRPRTALTQEEPPNYEIGWKRTKQLPLEKPRGWAIADFLEKLDGLMARGRYGSGQLLGTVAGVVTERAREEAEVLVAEGGVEERVVTELFRVLRLVEMDVEMVKAAVKEETVKERVETARARCRQAILVALSL</sequence>